<dbReference type="InterPro" id="IPR016140">
    <property type="entry name" value="Bifunc_inhib/LTP/seed_store"/>
</dbReference>
<dbReference type="GO" id="GO:0005576">
    <property type="term" value="C:extracellular region"/>
    <property type="evidence" value="ECO:0007669"/>
    <property type="project" value="UniProtKB-SubCell"/>
</dbReference>
<dbReference type="AlphaFoldDB" id="A0A835BHJ6"/>
<accession>A0A835BHJ6</accession>
<reference evidence="6" key="1">
    <citation type="submission" date="2020-07" db="EMBL/GenBank/DDBJ databases">
        <title>Genome sequence and genetic diversity analysis of an under-domesticated orphan crop, white fonio (Digitaria exilis).</title>
        <authorList>
            <person name="Bennetzen J.L."/>
            <person name="Chen S."/>
            <person name="Ma X."/>
            <person name="Wang X."/>
            <person name="Yssel A.E.J."/>
            <person name="Chaluvadi S.R."/>
            <person name="Johnson M."/>
            <person name="Gangashetty P."/>
            <person name="Hamidou F."/>
            <person name="Sanogo M.D."/>
            <person name="Zwaenepoel A."/>
            <person name="Wallace J."/>
            <person name="Van De Peer Y."/>
            <person name="Van Deynze A."/>
        </authorList>
    </citation>
    <scope>NUCLEOTIDE SEQUENCE</scope>
    <source>
        <tissue evidence="6">Leaves</tissue>
    </source>
</reference>
<evidence type="ECO:0000256" key="2">
    <source>
        <dbReference type="ARBA" id="ARBA00022525"/>
    </source>
</evidence>
<feature type="domain" description="Bifunctional inhibitor/plant lipid transfer protein/seed storage helical" evidence="5">
    <location>
        <begin position="40"/>
        <end position="103"/>
    </location>
</feature>
<dbReference type="PANTHER" id="PTHR35501:SF3">
    <property type="entry name" value="PROTEIN YY1"/>
    <property type="match status" value="1"/>
</dbReference>
<comment type="caution">
    <text evidence="6">The sequence shown here is derived from an EMBL/GenBank/DDBJ whole genome shotgun (WGS) entry which is preliminary data.</text>
</comment>
<protein>
    <recommendedName>
        <fullName evidence="5">Bifunctional inhibitor/plant lipid transfer protein/seed storage helical domain-containing protein</fullName>
    </recommendedName>
</protein>
<dbReference type="SUPFAM" id="SSF47699">
    <property type="entry name" value="Bifunctional inhibitor/lipid-transfer protein/seed storage 2S albumin"/>
    <property type="match status" value="1"/>
</dbReference>
<evidence type="ECO:0000256" key="3">
    <source>
        <dbReference type="ARBA" id="ARBA00038300"/>
    </source>
</evidence>
<evidence type="ECO:0000256" key="4">
    <source>
        <dbReference type="SAM" id="SignalP"/>
    </source>
</evidence>
<evidence type="ECO:0000313" key="6">
    <source>
        <dbReference type="EMBL" id="KAF8700947.1"/>
    </source>
</evidence>
<gene>
    <name evidence="6" type="ORF">HU200_033833</name>
</gene>
<dbReference type="InterPro" id="IPR036312">
    <property type="entry name" value="Bifun_inhib/LTP/seed_sf"/>
</dbReference>
<feature type="chain" id="PRO_5032308611" description="Bifunctional inhibitor/plant lipid transfer protein/seed storage helical domain-containing protein" evidence="4">
    <location>
        <begin position="37"/>
        <end position="142"/>
    </location>
</feature>
<keyword evidence="2" id="KW-0964">Secreted</keyword>
<dbReference type="Pfam" id="PF00234">
    <property type="entry name" value="Tryp_alpha_amyl"/>
    <property type="match status" value="1"/>
</dbReference>
<feature type="signal peptide" evidence="4">
    <location>
        <begin position="1"/>
        <end position="36"/>
    </location>
</feature>
<dbReference type="SMART" id="SM00499">
    <property type="entry name" value="AAI"/>
    <property type="match status" value="1"/>
</dbReference>
<proteinExistence type="inferred from homology"/>
<keyword evidence="7" id="KW-1185">Reference proteome</keyword>
<dbReference type="OrthoDB" id="662810at2759"/>
<dbReference type="Proteomes" id="UP000636709">
    <property type="component" value="Unassembled WGS sequence"/>
</dbReference>
<dbReference type="Gene3D" id="1.10.110.10">
    <property type="entry name" value="Plant lipid-transfer and hydrophobic proteins"/>
    <property type="match status" value="1"/>
</dbReference>
<name>A0A835BHJ6_9POAL</name>
<evidence type="ECO:0000259" key="5">
    <source>
        <dbReference type="SMART" id="SM00499"/>
    </source>
</evidence>
<dbReference type="EMBL" id="JACEFO010001823">
    <property type="protein sequence ID" value="KAF8700947.1"/>
    <property type="molecule type" value="Genomic_DNA"/>
</dbReference>
<organism evidence="6 7">
    <name type="scientific">Digitaria exilis</name>
    <dbReference type="NCBI Taxonomy" id="1010633"/>
    <lineage>
        <taxon>Eukaryota</taxon>
        <taxon>Viridiplantae</taxon>
        <taxon>Streptophyta</taxon>
        <taxon>Embryophyta</taxon>
        <taxon>Tracheophyta</taxon>
        <taxon>Spermatophyta</taxon>
        <taxon>Magnoliopsida</taxon>
        <taxon>Liliopsida</taxon>
        <taxon>Poales</taxon>
        <taxon>Poaceae</taxon>
        <taxon>PACMAD clade</taxon>
        <taxon>Panicoideae</taxon>
        <taxon>Panicodae</taxon>
        <taxon>Paniceae</taxon>
        <taxon>Anthephorinae</taxon>
        <taxon>Digitaria</taxon>
    </lineage>
</organism>
<comment type="similarity">
    <text evidence="3">Belongs to the A9/FIL1 family.</text>
</comment>
<evidence type="ECO:0000256" key="1">
    <source>
        <dbReference type="ARBA" id="ARBA00004613"/>
    </source>
</evidence>
<evidence type="ECO:0000313" key="7">
    <source>
        <dbReference type="Proteomes" id="UP000636709"/>
    </source>
</evidence>
<keyword evidence="4" id="KW-0732">Signal</keyword>
<comment type="subcellular location">
    <subcellularLocation>
        <location evidence="1">Secreted</location>
    </subcellularLocation>
</comment>
<dbReference type="PANTHER" id="PTHR35501">
    <property type="entry name" value="PROTEIN YY1"/>
    <property type="match status" value="1"/>
</dbReference>
<sequence length="142" mass="14320">MATVTAAELKPRGALVALTPMMLLLLVLLGGGAAEAQTTCAGQLSGLAPCARYSVAPAPGQAPPAPGAECCSALGAVSRDCACEAFGIITSLPAKCGLPPVSCRKTRTTPLFFKYLCSCTHASGSIGLSVFYIQVSIPCADD</sequence>